<keyword evidence="2" id="KW-0812">Transmembrane</keyword>
<dbReference type="AlphaFoldDB" id="A0A8E6B9G7"/>
<dbReference type="RefSeq" id="WP_213499317.1">
    <property type="nucleotide sequence ID" value="NZ_CP074694.1"/>
</dbReference>
<dbReference type="Gene3D" id="3.40.50.300">
    <property type="entry name" value="P-loop containing nucleotide triphosphate hydrolases"/>
    <property type="match status" value="1"/>
</dbReference>
<evidence type="ECO:0008006" key="5">
    <source>
        <dbReference type="Google" id="ProtNLM"/>
    </source>
</evidence>
<evidence type="ECO:0000256" key="2">
    <source>
        <dbReference type="SAM" id="Phobius"/>
    </source>
</evidence>
<keyword evidence="2" id="KW-1133">Transmembrane helix</keyword>
<dbReference type="Proteomes" id="UP000676194">
    <property type="component" value="Chromosome"/>
</dbReference>
<feature type="transmembrane region" description="Helical" evidence="2">
    <location>
        <begin position="65"/>
        <end position="85"/>
    </location>
</feature>
<evidence type="ECO:0000313" key="3">
    <source>
        <dbReference type="EMBL" id="QVL34347.1"/>
    </source>
</evidence>
<name>A0A8E6B9G7_9BACT</name>
<evidence type="ECO:0000256" key="1">
    <source>
        <dbReference type="SAM" id="Coils"/>
    </source>
</evidence>
<feature type="coiled-coil region" evidence="1">
    <location>
        <begin position="183"/>
        <end position="213"/>
    </location>
</feature>
<gene>
    <name evidence="3" type="ORF">KIH39_10700</name>
</gene>
<evidence type="ECO:0000313" key="4">
    <source>
        <dbReference type="Proteomes" id="UP000676194"/>
    </source>
</evidence>
<sequence>MPSELPIATTGSTTTQVAARLNGWSNYRVNTQTVYVNNAQAATSAEVQPSFLQILMRLVLKRQKLFIAWCVVSAALAAAVIVAFGKPVWRAEGKLRHEPSYRKVFRSLTTPANIQSVLQMMKDPDMLEQVHSDLHLPGTPAGLKNLVKTEVLKSNEELTVTVDNPNKDEALAISNRMMEIAVLKNEKQRLAELEQALGAKQREKDRVTQERRELMLRYNAELRKNNVNGDLKLKIEDVDKEKSGAKTKLDDNQRILESLPQQIKEIESSIERLTEQAKNSPQQRQAIQQIEALIAEKRALLEINKVRLISATQDLETLKKLPKGAVPLSEFRAAEKEFTEADNTVKFTKQLLDRLEKDREKQLDLTDNNVLANPRAELLRLKNQQKTLQDNEIPGLKKKIDEFQRESDRLNKLKDTLFPLESEIETKQRTIDDLEKLISENQNLKDPSSQELKIAKAADVGKQPVSSNYPKLAAGVFAAMMLLFLGFVVAKDLPRYSLSGEVTARRLSLPVLANYDEAAPNMAIFDGSAPVSTAVRSLAEQLRIRFPERGSIILFTPSVPTLKIESLVGDLACFVSQTAGKVLVFDSRPLLNANSIPAWIGHDGIEVGQRVEDFLEGKTDKPATCFAPTQVSKVEYSRAQLSSYVNNMIGMYRFHRLVEEMRERFAMILLIAPAVNPELGDENYLQSLVDGSILVLDGQENPVRTHNYVDMLRASDAPLMGSIVFERRSGGW</sequence>
<dbReference type="EMBL" id="CP074694">
    <property type="protein sequence ID" value="QVL34347.1"/>
    <property type="molecule type" value="Genomic_DNA"/>
</dbReference>
<dbReference type="KEGG" id="tsph:KIH39_10700"/>
<dbReference type="InterPro" id="IPR027417">
    <property type="entry name" value="P-loop_NTPase"/>
</dbReference>
<organism evidence="3 4">
    <name type="scientific">Telmatocola sphagniphila</name>
    <dbReference type="NCBI Taxonomy" id="1123043"/>
    <lineage>
        <taxon>Bacteria</taxon>
        <taxon>Pseudomonadati</taxon>
        <taxon>Planctomycetota</taxon>
        <taxon>Planctomycetia</taxon>
        <taxon>Gemmatales</taxon>
        <taxon>Gemmataceae</taxon>
    </lineage>
</organism>
<keyword evidence="4" id="KW-1185">Reference proteome</keyword>
<dbReference type="PANTHER" id="PTHR32309:SF31">
    <property type="entry name" value="CAPSULAR EXOPOLYSACCHARIDE FAMILY"/>
    <property type="match status" value="1"/>
</dbReference>
<reference evidence="3" key="1">
    <citation type="submission" date="2021-05" db="EMBL/GenBank/DDBJ databases">
        <title>Complete genome sequence of the cellulolytic planctomycete Telmatocola sphagniphila SP2T and characterization of the first cellulase from planctomycetes.</title>
        <authorList>
            <person name="Rakitin A.L."/>
            <person name="Beletsky A.V."/>
            <person name="Naumoff D.G."/>
            <person name="Kulichevskaya I.S."/>
            <person name="Mardanov A.V."/>
            <person name="Ravin N.V."/>
            <person name="Dedysh S.N."/>
        </authorList>
    </citation>
    <scope>NUCLEOTIDE SEQUENCE</scope>
    <source>
        <strain evidence="3">SP2T</strain>
    </source>
</reference>
<proteinExistence type="predicted"/>
<dbReference type="PANTHER" id="PTHR32309">
    <property type="entry name" value="TYROSINE-PROTEIN KINASE"/>
    <property type="match status" value="1"/>
</dbReference>
<accession>A0A8E6B9G7</accession>
<keyword evidence="1" id="KW-0175">Coiled coil</keyword>
<feature type="coiled-coil region" evidence="1">
    <location>
        <begin position="393"/>
        <end position="444"/>
    </location>
</feature>
<dbReference type="InterPro" id="IPR050445">
    <property type="entry name" value="Bact_polysacc_biosynth/exp"/>
</dbReference>
<protein>
    <recommendedName>
        <fullName evidence="5">Polysaccharide chain length determinant N-terminal domain-containing protein</fullName>
    </recommendedName>
</protein>
<keyword evidence="2" id="KW-0472">Membrane</keyword>